<dbReference type="InterPro" id="IPR011009">
    <property type="entry name" value="Kinase-like_dom_sf"/>
</dbReference>
<dbReference type="InterPro" id="IPR000719">
    <property type="entry name" value="Prot_kinase_dom"/>
</dbReference>
<evidence type="ECO:0000313" key="7">
    <source>
        <dbReference type="Proteomes" id="UP000054937"/>
    </source>
</evidence>
<dbReference type="PANTHER" id="PTHR24348:SF72">
    <property type="entry name" value="SERINE_THREONINE PROTEIN KINASE"/>
    <property type="match status" value="1"/>
</dbReference>
<dbReference type="AlphaFoldDB" id="A0A0V0QV17"/>
<feature type="binding site" evidence="3">
    <location>
        <position position="354"/>
    </location>
    <ligand>
        <name>ATP</name>
        <dbReference type="ChEBI" id="CHEBI:30616"/>
    </ligand>
</feature>
<feature type="region of interest" description="Disordered" evidence="4">
    <location>
        <begin position="1"/>
        <end position="89"/>
    </location>
</feature>
<reference evidence="6 7" key="1">
    <citation type="journal article" date="2015" name="Sci. Rep.">
        <title>Genome of the facultative scuticociliatosis pathogen Pseudocohnilembus persalinus provides insight into its virulence through horizontal gene transfer.</title>
        <authorList>
            <person name="Xiong J."/>
            <person name="Wang G."/>
            <person name="Cheng J."/>
            <person name="Tian M."/>
            <person name="Pan X."/>
            <person name="Warren A."/>
            <person name="Jiang C."/>
            <person name="Yuan D."/>
            <person name="Miao W."/>
        </authorList>
    </citation>
    <scope>NUCLEOTIDE SEQUENCE [LARGE SCALE GENOMIC DNA]</scope>
    <source>
        <strain evidence="6">36N120E</strain>
    </source>
</reference>
<evidence type="ECO:0000313" key="6">
    <source>
        <dbReference type="EMBL" id="KRX05824.1"/>
    </source>
</evidence>
<dbReference type="EMBL" id="LDAU01000104">
    <property type="protein sequence ID" value="KRX05824.1"/>
    <property type="molecule type" value="Genomic_DNA"/>
</dbReference>
<gene>
    <name evidence="6" type="ORF">PPERSA_02356</name>
</gene>
<name>A0A0V0QV17_PSEPJ</name>
<feature type="region of interest" description="Disordered" evidence="4">
    <location>
        <begin position="670"/>
        <end position="693"/>
    </location>
</feature>
<protein>
    <submittedName>
        <fullName evidence="6">Protein kinase-like domain</fullName>
    </submittedName>
</protein>
<feature type="compositionally biased region" description="Polar residues" evidence="4">
    <location>
        <begin position="191"/>
        <end position="204"/>
    </location>
</feature>
<keyword evidence="6" id="KW-0418">Kinase</keyword>
<organism evidence="6 7">
    <name type="scientific">Pseudocohnilembus persalinus</name>
    <name type="common">Ciliate</name>
    <dbReference type="NCBI Taxonomy" id="266149"/>
    <lineage>
        <taxon>Eukaryota</taxon>
        <taxon>Sar</taxon>
        <taxon>Alveolata</taxon>
        <taxon>Ciliophora</taxon>
        <taxon>Intramacronucleata</taxon>
        <taxon>Oligohymenophorea</taxon>
        <taxon>Scuticociliatia</taxon>
        <taxon>Philasterida</taxon>
        <taxon>Pseudocohnilembidae</taxon>
        <taxon>Pseudocohnilembus</taxon>
    </lineage>
</organism>
<evidence type="ECO:0000256" key="2">
    <source>
        <dbReference type="ARBA" id="ARBA00022840"/>
    </source>
</evidence>
<keyword evidence="2 3" id="KW-0067">ATP-binding</keyword>
<feature type="compositionally biased region" description="Low complexity" evidence="4">
    <location>
        <begin position="38"/>
        <end position="51"/>
    </location>
</feature>
<feature type="compositionally biased region" description="Basic and acidic residues" evidence="4">
    <location>
        <begin position="11"/>
        <end position="21"/>
    </location>
</feature>
<feature type="region of interest" description="Disordered" evidence="4">
    <location>
        <begin position="191"/>
        <end position="246"/>
    </location>
</feature>
<dbReference type="InterPro" id="IPR008271">
    <property type="entry name" value="Ser/Thr_kinase_AS"/>
</dbReference>
<dbReference type="Gene3D" id="1.10.510.10">
    <property type="entry name" value="Transferase(Phosphotransferase) domain 1"/>
    <property type="match status" value="1"/>
</dbReference>
<keyword evidence="1 3" id="KW-0547">Nucleotide-binding</keyword>
<evidence type="ECO:0000256" key="1">
    <source>
        <dbReference type="ARBA" id="ARBA00022741"/>
    </source>
</evidence>
<feature type="compositionally biased region" description="Basic and acidic residues" evidence="4">
    <location>
        <begin position="52"/>
        <end position="66"/>
    </location>
</feature>
<dbReference type="SMART" id="SM00220">
    <property type="entry name" value="S_TKc"/>
    <property type="match status" value="1"/>
</dbReference>
<dbReference type="PROSITE" id="PS00107">
    <property type="entry name" value="PROTEIN_KINASE_ATP"/>
    <property type="match status" value="1"/>
</dbReference>
<evidence type="ECO:0000256" key="3">
    <source>
        <dbReference type="PROSITE-ProRule" id="PRU10141"/>
    </source>
</evidence>
<dbReference type="Pfam" id="PF00069">
    <property type="entry name" value="Pkinase"/>
    <property type="match status" value="1"/>
</dbReference>
<dbReference type="InterPro" id="IPR045269">
    <property type="entry name" value="Atg1-like"/>
</dbReference>
<accession>A0A0V0QV17</accession>
<keyword evidence="7" id="KW-1185">Reference proteome</keyword>
<proteinExistence type="predicted"/>
<dbReference type="GO" id="GO:0010506">
    <property type="term" value="P:regulation of autophagy"/>
    <property type="evidence" value="ECO:0007669"/>
    <property type="project" value="InterPro"/>
</dbReference>
<dbReference type="SUPFAM" id="SSF56112">
    <property type="entry name" value="Protein kinase-like (PK-like)"/>
    <property type="match status" value="1"/>
</dbReference>
<feature type="compositionally biased region" description="Low complexity" evidence="4">
    <location>
        <begin position="670"/>
        <end position="684"/>
    </location>
</feature>
<dbReference type="GO" id="GO:0004674">
    <property type="term" value="F:protein serine/threonine kinase activity"/>
    <property type="evidence" value="ECO:0007669"/>
    <property type="project" value="InterPro"/>
</dbReference>
<dbReference type="GO" id="GO:0005737">
    <property type="term" value="C:cytoplasm"/>
    <property type="evidence" value="ECO:0007669"/>
    <property type="project" value="TreeGrafter"/>
</dbReference>
<feature type="compositionally biased region" description="Polar residues" evidence="4">
    <location>
        <begin position="22"/>
        <end position="37"/>
    </location>
</feature>
<dbReference type="PROSITE" id="PS50011">
    <property type="entry name" value="PROTEIN_KINASE_DOM"/>
    <property type="match status" value="1"/>
</dbReference>
<dbReference type="InterPro" id="IPR017441">
    <property type="entry name" value="Protein_kinase_ATP_BS"/>
</dbReference>
<feature type="domain" description="Protein kinase" evidence="5">
    <location>
        <begin position="319"/>
        <end position="617"/>
    </location>
</feature>
<dbReference type="CDD" id="cd14008">
    <property type="entry name" value="STKc_LKB1_CaMKK"/>
    <property type="match status" value="1"/>
</dbReference>
<keyword evidence="6" id="KW-0808">Transferase</keyword>
<dbReference type="Gene3D" id="3.30.200.20">
    <property type="entry name" value="Phosphorylase Kinase, domain 1"/>
    <property type="match status" value="1"/>
</dbReference>
<dbReference type="GO" id="GO:0005524">
    <property type="term" value="F:ATP binding"/>
    <property type="evidence" value="ECO:0007669"/>
    <property type="project" value="UniProtKB-UniRule"/>
</dbReference>
<evidence type="ECO:0000256" key="4">
    <source>
        <dbReference type="SAM" id="MobiDB-lite"/>
    </source>
</evidence>
<dbReference type="OrthoDB" id="68483at2759"/>
<dbReference type="InParanoid" id="A0A0V0QV17"/>
<dbReference type="Proteomes" id="UP000054937">
    <property type="component" value="Unassembled WGS sequence"/>
</dbReference>
<dbReference type="PROSITE" id="PS00108">
    <property type="entry name" value="PROTEIN_KINASE_ST"/>
    <property type="match status" value="1"/>
</dbReference>
<comment type="caution">
    <text evidence="6">The sequence shown here is derived from an EMBL/GenBank/DDBJ whole genome shotgun (WGS) entry which is preliminary data.</text>
</comment>
<sequence>MKINEKASIFQEKDQNQEQKLNHTNFEQSNQQLQDLTSSKNENNNITNSSDKNNKIYNETKSKLQEDQIPFPSEPKINGQRKSPNFPLLDSPQFLNFSLNQQSQQKFVGLSSQNQQQKEQLYQDQIQEEQKANNLDFLSDSEFFQIPSLNSINLSEESTNKKQNNHKKNVVDIQSDIQKNYNDYEMKSQDQVGNEIEGSQSIQRNQDKKRTISMPNIQLKKSGFHGFTSSNNEENSKENSPNYANYSVNQDLDRTRKAVQQQQMDCEESFMSDFSTYQNKSQYIVEFKDPNKRVNNIKETNEISKNYDTESGFKILNDYIIIKELGRGAMGKVKLAKKKVENPKPGEMLYFAIKQTKRTRIKKYLMAKGEDGMSYLEREIAIMKKLEHPNVTRLYEVIDDQEKKKMYLVMHYAEKGSLMSKIYWNKTLKEENPELWQKVFKPNGHYRDRSLCPTRISQKKALKYFRDLALALDYLHNFCQVVHRDIKPENLLIDGNDRVQIGDFGVSQLMDSKKSENNQNAGTLAFMPPETFKSAKYQAKPTDIWAAGCTLYYMVVGRIPFQSNFPGEIRERICKDELVFPQELNLDPNLIDCIKRCMDKNSATRIVIRELLTHPWLTQNGEFILRNNVVGQFAIDEDDIKKSIVNKSVNKIYSSLLIYTRLKQKLQQARQSLKQQQESDQQSGQDDDNNNQK</sequence>
<evidence type="ECO:0000259" key="5">
    <source>
        <dbReference type="PROSITE" id="PS50011"/>
    </source>
</evidence>
<dbReference type="PANTHER" id="PTHR24348">
    <property type="entry name" value="SERINE/THREONINE-PROTEIN KINASE UNC-51-RELATED"/>
    <property type="match status" value="1"/>
</dbReference>